<keyword evidence="2" id="KW-0472">Membrane</keyword>
<protein>
    <submittedName>
        <fullName evidence="5">DUF4349 domain-containing protein</fullName>
    </submittedName>
</protein>
<feature type="domain" description="DUF4349" evidence="4">
    <location>
        <begin position="66"/>
        <end position="271"/>
    </location>
</feature>
<keyword evidence="2" id="KW-0812">Transmembrane</keyword>
<dbReference type="EMBL" id="CP119321">
    <property type="protein sequence ID" value="WEK12484.1"/>
    <property type="molecule type" value="Genomic_DNA"/>
</dbReference>
<reference evidence="5" key="1">
    <citation type="submission" date="2023-03" db="EMBL/GenBank/DDBJ databases">
        <title>Andean soil-derived lignocellulolytic bacterial consortium as a source of novel taxa and putative plastic-active enzymes.</title>
        <authorList>
            <person name="Diaz-Garcia L."/>
            <person name="Chuvochina M."/>
            <person name="Feuerriegel G."/>
            <person name="Bunk B."/>
            <person name="Sproer C."/>
            <person name="Streit W.R."/>
            <person name="Rodriguez L.M."/>
            <person name="Overmann J."/>
            <person name="Jimenez D.J."/>
        </authorList>
    </citation>
    <scope>NUCLEOTIDE SEQUENCE</scope>
    <source>
        <strain evidence="5">MAG 4610</strain>
    </source>
</reference>
<evidence type="ECO:0000256" key="3">
    <source>
        <dbReference type="SAM" id="SignalP"/>
    </source>
</evidence>
<dbReference type="Proteomes" id="UP001213972">
    <property type="component" value="Chromosome"/>
</dbReference>
<feature type="region of interest" description="Disordered" evidence="1">
    <location>
        <begin position="40"/>
        <end position="61"/>
    </location>
</feature>
<feature type="region of interest" description="Disordered" evidence="1">
    <location>
        <begin position="287"/>
        <end position="319"/>
    </location>
</feature>
<accession>A0AAJ6B2W6</accession>
<dbReference type="Pfam" id="PF14257">
    <property type="entry name" value="DUF4349"/>
    <property type="match status" value="1"/>
</dbReference>
<feature type="signal peptide" evidence="3">
    <location>
        <begin position="1"/>
        <end position="39"/>
    </location>
</feature>
<evidence type="ECO:0000313" key="5">
    <source>
        <dbReference type="EMBL" id="WEK12484.1"/>
    </source>
</evidence>
<organism evidence="5 6">
    <name type="scientific">Candidatus Microbacterium phytovorans</name>
    <dbReference type="NCBI Taxonomy" id="3121374"/>
    <lineage>
        <taxon>Bacteria</taxon>
        <taxon>Bacillati</taxon>
        <taxon>Actinomycetota</taxon>
        <taxon>Actinomycetes</taxon>
        <taxon>Micrococcales</taxon>
        <taxon>Microbacteriaceae</taxon>
        <taxon>Microbacterium</taxon>
    </lineage>
</organism>
<dbReference type="InterPro" id="IPR025645">
    <property type="entry name" value="DUF4349"/>
</dbReference>
<keyword evidence="2" id="KW-1133">Transmembrane helix</keyword>
<gene>
    <name evidence="5" type="ORF">P0Y48_08335</name>
</gene>
<sequence length="319" mass="33181">MGLDATSTRSPRRRPLAAMLVASALIVLALAGCSAMSGASDGGGAPEGVVDDGGVEGGGETAEEGRSVIVEGWMAISVDDVVAASADAQGIVSRAGGRIDAREESTEEGGEWSTLTLRVPAAALDAVVEDLRGLGEVDRVSTSSTDVTGAVRDVDARIAALETTLQRLTAFQDKATRVDDLLEIEREVSARQAELEKLRAEQQSYAERVDYSSLELELHPVGTAQPLPGTFGDGFVTGWNALVAFVGVLLVVFGAMLPWLVVAGLLTVLIIWLVRLLGRAAARRRAARAPEVAPQGGPPAGQPVMSHGEREPSEAPPAS</sequence>
<evidence type="ECO:0000259" key="4">
    <source>
        <dbReference type="Pfam" id="PF14257"/>
    </source>
</evidence>
<evidence type="ECO:0000313" key="6">
    <source>
        <dbReference type="Proteomes" id="UP001213972"/>
    </source>
</evidence>
<feature type="chain" id="PRO_5042587010" evidence="3">
    <location>
        <begin position="40"/>
        <end position="319"/>
    </location>
</feature>
<evidence type="ECO:0000256" key="2">
    <source>
        <dbReference type="SAM" id="Phobius"/>
    </source>
</evidence>
<keyword evidence="3" id="KW-0732">Signal</keyword>
<evidence type="ECO:0000256" key="1">
    <source>
        <dbReference type="SAM" id="MobiDB-lite"/>
    </source>
</evidence>
<dbReference type="AlphaFoldDB" id="A0AAJ6B2W6"/>
<feature type="transmembrane region" description="Helical" evidence="2">
    <location>
        <begin position="241"/>
        <end position="274"/>
    </location>
</feature>
<name>A0AAJ6B2W6_9MICO</name>
<proteinExistence type="predicted"/>